<dbReference type="SUPFAM" id="SSF52218">
    <property type="entry name" value="Flavoproteins"/>
    <property type="match status" value="1"/>
</dbReference>
<dbReference type="Proteomes" id="UP001320148">
    <property type="component" value="Chromosome"/>
</dbReference>
<keyword evidence="2" id="KW-1185">Reference proteome</keyword>
<protein>
    <recommendedName>
        <fullName evidence="3">Anaerobic nitric oxide reductase flavorubredoxin</fullName>
    </recommendedName>
</protein>
<dbReference type="Gene3D" id="3.40.50.360">
    <property type="match status" value="1"/>
</dbReference>
<dbReference type="PANTHER" id="PTHR43717">
    <property type="entry name" value="ANAEROBIC NITRIC OXIDE REDUCTASE FLAVORUBREDOXIN"/>
    <property type="match status" value="1"/>
</dbReference>
<sequence>MKFKKKKAAAFGSYGWSGESVKIISRKLEECGFEVPLSGVRQLWSPDDEGQETCRELGRHVARQF</sequence>
<dbReference type="PANTHER" id="PTHR43717:SF1">
    <property type="entry name" value="ANAEROBIC NITRIC OXIDE REDUCTASE FLAVORUBREDOXIN"/>
    <property type="match status" value="1"/>
</dbReference>
<name>A0ABM7PF51_9BACT</name>
<evidence type="ECO:0000313" key="1">
    <source>
        <dbReference type="EMBL" id="BCS95696.1"/>
    </source>
</evidence>
<reference evidence="1 2" key="1">
    <citation type="submission" date="2021-02" db="EMBL/GenBank/DDBJ databases">
        <title>Complete genome of Desulfoluna sp. strain ASN36.</title>
        <authorList>
            <person name="Takahashi A."/>
            <person name="Kojima H."/>
            <person name="Fukui M."/>
        </authorList>
    </citation>
    <scope>NUCLEOTIDE SEQUENCE [LARGE SCALE GENOMIC DNA]</scope>
    <source>
        <strain evidence="1 2">ASN36</strain>
    </source>
</reference>
<evidence type="ECO:0008006" key="3">
    <source>
        <dbReference type="Google" id="ProtNLM"/>
    </source>
</evidence>
<dbReference type="EMBL" id="AP024488">
    <property type="protein sequence ID" value="BCS95696.1"/>
    <property type="molecule type" value="Genomic_DNA"/>
</dbReference>
<evidence type="ECO:0000313" key="2">
    <source>
        <dbReference type="Proteomes" id="UP001320148"/>
    </source>
</evidence>
<proteinExistence type="predicted"/>
<dbReference type="InterPro" id="IPR029039">
    <property type="entry name" value="Flavoprotein-like_sf"/>
</dbReference>
<gene>
    <name evidence="1" type="ORF">DSLASN_13280</name>
</gene>
<accession>A0ABM7PF51</accession>
<organism evidence="1 2">
    <name type="scientific">Desulfoluna limicola</name>
    <dbReference type="NCBI Taxonomy" id="2810562"/>
    <lineage>
        <taxon>Bacteria</taxon>
        <taxon>Pseudomonadati</taxon>
        <taxon>Thermodesulfobacteriota</taxon>
        <taxon>Desulfobacteria</taxon>
        <taxon>Desulfobacterales</taxon>
        <taxon>Desulfolunaceae</taxon>
        <taxon>Desulfoluna</taxon>
    </lineage>
</organism>